<dbReference type="InterPro" id="IPR018394">
    <property type="entry name" value="DNA_photolyase_1_CS_C"/>
</dbReference>
<comment type="similarity">
    <text evidence="7">Belongs to the DNA photolyase family.</text>
</comment>
<evidence type="ECO:0000256" key="4">
    <source>
        <dbReference type="ARBA" id="ARBA00022991"/>
    </source>
</evidence>
<dbReference type="Pfam" id="PF00875">
    <property type="entry name" value="DNA_photolyase"/>
    <property type="match status" value="1"/>
</dbReference>
<dbReference type="PROSITE" id="PS00691">
    <property type="entry name" value="DNA_PHOTOLYASES_1_2"/>
    <property type="match status" value="1"/>
</dbReference>
<keyword evidence="3 5" id="KW-0274">FAD</keyword>
<feature type="binding site" evidence="5">
    <location>
        <begin position="176"/>
        <end position="180"/>
    </location>
    <ligand>
        <name>FAD</name>
        <dbReference type="ChEBI" id="CHEBI:57692"/>
    </ligand>
</feature>
<dbReference type="SUPFAM" id="SSF48173">
    <property type="entry name" value="Cryptochrome/photolyase FAD-binding domain"/>
    <property type="match status" value="1"/>
</dbReference>
<dbReference type="InterPro" id="IPR002081">
    <property type="entry name" value="Cryptochrome/DNA_photolyase_1"/>
</dbReference>
<dbReference type="GO" id="GO:0006139">
    <property type="term" value="P:nucleobase-containing compound metabolic process"/>
    <property type="evidence" value="ECO:0007669"/>
    <property type="project" value="UniProtKB-ARBA"/>
</dbReference>
<comment type="caution">
    <text evidence="9">The sequence shown here is derived from an EMBL/GenBank/DDBJ whole genome shotgun (WGS) entry which is preliminary data.</text>
</comment>
<dbReference type="InterPro" id="IPR036155">
    <property type="entry name" value="Crypto/Photolyase_N_sf"/>
</dbReference>
<evidence type="ECO:0000256" key="1">
    <source>
        <dbReference type="ARBA" id="ARBA00001932"/>
    </source>
</evidence>
<dbReference type="GO" id="GO:0071949">
    <property type="term" value="F:FAD binding"/>
    <property type="evidence" value="ECO:0007669"/>
    <property type="project" value="TreeGrafter"/>
</dbReference>
<dbReference type="PANTHER" id="PTHR11455:SF9">
    <property type="entry name" value="CRYPTOCHROME CIRCADIAN CLOCK 5 ISOFORM X1"/>
    <property type="match status" value="1"/>
</dbReference>
<dbReference type="AlphaFoldDB" id="A0A918QAE7"/>
<evidence type="ECO:0000256" key="3">
    <source>
        <dbReference type="ARBA" id="ARBA00022827"/>
    </source>
</evidence>
<evidence type="ECO:0000256" key="2">
    <source>
        <dbReference type="ARBA" id="ARBA00022630"/>
    </source>
</evidence>
<dbReference type="Gene3D" id="1.10.579.10">
    <property type="entry name" value="DNA Cyclobutane Dipyrimidine Photolyase, subunit A, domain 3"/>
    <property type="match status" value="1"/>
</dbReference>
<reference evidence="9" key="2">
    <citation type="submission" date="2020-09" db="EMBL/GenBank/DDBJ databases">
        <authorList>
            <person name="Sun Q."/>
            <person name="Kim S."/>
        </authorList>
    </citation>
    <scope>NUCLEOTIDE SEQUENCE</scope>
    <source>
        <strain evidence="9">KCTC 32296</strain>
    </source>
</reference>
<dbReference type="GO" id="GO:0003904">
    <property type="term" value="F:deoxyribodipyrimidine photo-lyase activity"/>
    <property type="evidence" value="ECO:0007669"/>
    <property type="project" value="TreeGrafter"/>
</dbReference>
<dbReference type="Gene3D" id="1.25.40.80">
    <property type="match status" value="1"/>
</dbReference>
<sequence length="412" mass="47463">MCGSRLIVRKGNATEILETLSEEYNVKRIICSHSFDPKLELQDESLSRRLETKGIKFDRLNTCLLSPPNHVRTKTGDPYRVFTPFYRALVAGGYTERQIEPNQTVNWRPPVKWPETEPISALGLDHTTTASGRNWAESFDIWTPGEAGALKRLAHFIENGLKYYADYRDRTDMEATSKLSAHLRFGEISPHRVLKAIYEAQFHHPSLTVHADKLRSELVWREFSYGLLDQQPKLHQENFKAGFDGIKWRNNTKEFRAWQSGTTGYSLVDAGMRELWQTGIMHNRVRMITASFLIKHLLIDWRWGENWFWDCLVDADPASNPASWQWVAGSGADAAPYFRIFNPITQAETFDPKALYRRKFIPGFQPGSHSQKSKHASAGLFDEVETDLNTHPIVDHTFARERALEAFDNRHK</sequence>
<protein>
    <submittedName>
        <fullName evidence="9">Deoxyribodipyrimidine photo-lyase</fullName>
    </submittedName>
</protein>
<dbReference type="Proteomes" id="UP000662572">
    <property type="component" value="Unassembled WGS sequence"/>
</dbReference>
<dbReference type="InterPro" id="IPR005101">
    <property type="entry name" value="Cryptochr/Photolyase_FAD-bd"/>
</dbReference>
<dbReference type="InterPro" id="IPR006050">
    <property type="entry name" value="DNA_photolyase_N"/>
</dbReference>
<comment type="cofactor">
    <cofactor evidence="5">
        <name>FAD</name>
        <dbReference type="ChEBI" id="CHEBI:57692"/>
    </cofactor>
    <text evidence="5">Binds 1 FAD per subunit.</text>
</comment>
<dbReference type="GO" id="GO:0006950">
    <property type="term" value="P:response to stress"/>
    <property type="evidence" value="ECO:0007669"/>
    <property type="project" value="UniProtKB-ARBA"/>
</dbReference>
<dbReference type="Gene3D" id="3.40.50.620">
    <property type="entry name" value="HUPs"/>
    <property type="match status" value="1"/>
</dbReference>
<dbReference type="PANTHER" id="PTHR11455">
    <property type="entry name" value="CRYPTOCHROME"/>
    <property type="match status" value="1"/>
</dbReference>
<dbReference type="SUPFAM" id="SSF52425">
    <property type="entry name" value="Cryptochrome/photolyase, N-terminal domain"/>
    <property type="match status" value="1"/>
</dbReference>
<feature type="binding site" evidence="5">
    <location>
        <position position="164"/>
    </location>
    <ligand>
        <name>FAD</name>
        <dbReference type="ChEBI" id="CHEBI:57692"/>
    </ligand>
</feature>
<dbReference type="InterPro" id="IPR014729">
    <property type="entry name" value="Rossmann-like_a/b/a_fold"/>
</dbReference>
<feature type="site" description="Electron transfer via tryptophanyl radical" evidence="6">
    <location>
        <position position="324"/>
    </location>
</feature>
<evidence type="ECO:0000256" key="5">
    <source>
        <dbReference type="PIRSR" id="PIRSR602081-1"/>
    </source>
</evidence>
<feature type="binding site" evidence="5">
    <location>
        <begin position="314"/>
        <end position="316"/>
    </location>
    <ligand>
        <name>FAD</name>
        <dbReference type="ChEBI" id="CHEBI:57692"/>
    </ligand>
</feature>
<feature type="site" description="Electron transfer via tryptophanyl radical" evidence="6">
    <location>
        <position position="248"/>
    </location>
</feature>
<dbReference type="PROSITE" id="PS51645">
    <property type="entry name" value="PHR_CRY_ALPHA_BETA"/>
    <property type="match status" value="1"/>
</dbReference>
<gene>
    <name evidence="9" type="ORF">GCM10011273_25660</name>
</gene>
<evidence type="ECO:0000256" key="6">
    <source>
        <dbReference type="PIRSR" id="PIRSR602081-2"/>
    </source>
</evidence>
<accession>A0A918QAE7</accession>
<dbReference type="EMBL" id="BMZB01000003">
    <property type="protein sequence ID" value="GGZ38028.1"/>
    <property type="molecule type" value="Genomic_DNA"/>
</dbReference>
<keyword evidence="2 5" id="KW-0285">Flavoprotein</keyword>
<keyword evidence="10" id="KW-1185">Reference proteome</keyword>
<evidence type="ECO:0000313" key="9">
    <source>
        <dbReference type="EMBL" id="GGZ38028.1"/>
    </source>
</evidence>
<dbReference type="PRINTS" id="PR00147">
    <property type="entry name" value="DNAPHOTLYASE"/>
</dbReference>
<organism evidence="9 10">
    <name type="scientific">Asticcacaulis endophyticus</name>
    <dbReference type="NCBI Taxonomy" id="1395890"/>
    <lineage>
        <taxon>Bacteria</taxon>
        <taxon>Pseudomonadati</taxon>
        <taxon>Pseudomonadota</taxon>
        <taxon>Alphaproteobacteria</taxon>
        <taxon>Caulobacterales</taxon>
        <taxon>Caulobacteraceae</taxon>
        <taxon>Asticcacaulis</taxon>
    </lineage>
</organism>
<dbReference type="Pfam" id="PF03441">
    <property type="entry name" value="FAD_binding_7"/>
    <property type="match status" value="1"/>
</dbReference>
<dbReference type="InterPro" id="IPR036134">
    <property type="entry name" value="Crypto/Photolyase_FAD-like_sf"/>
</dbReference>
<dbReference type="GO" id="GO:0003677">
    <property type="term" value="F:DNA binding"/>
    <property type="evidence" value="ECO:0007669"/>
    <property type="project" value="TreeGrafter"/>
</dbReference>
<name>A0A918QAE7_9CAUL</name>
<proteinExistence type="inferred from homology"/>
<evidence type="ECO:0000256" key="7">
    <source>
        <dbReference type="RuleBase" id="RU004182"/>
    </source>
</evidence>
<evidence type="ECO:0000313" key="10">
    <source>
        <dbReference type="Proteomes" id="UP000662572"/>
    </source>
</evidence>
<comment type="cofactor">
    <cofactor evidence="1">
        <name>(6R)-5,10-methylene-5,6,7,8-tetrahydrofolate</name>
        <dbReference type="ChEBI" id="CHEBI:15636"/>
    </cofactor>
</comment>
<feature type="domain" description="Photolyase/cryptochrome alpha/beta" evidence="8">
    <location>
        <begin position="1"/>
        <end position="65"/>
    </location>
</feature>
<feature type="site" description="Electron transfer via tryptophanyl radical" evidence="6">
    <location>
        <position position="301"/>
    </location>
</feature>
<keyword evidence="4 7" id="KW-0157">Chromophore</keyword>
<dbReference type="GO" id="GO:0009416">
    <property type="term" value="P:response to light stimulus"/>
    <property type="evidence" value="ECO:0007669"/>
    <property type="project" value="TreeGrafter"/>
</dbReference>
<evidence type="ECO:0000259" key="8">
    <source>
        <dbReference type="PROSITE" id="PS51645"/>
    </source>
</evidence>
<reference evidence="9" key="1">
    <citation type="journal article" date="2014" name="Int. J. Syst. Evol. Microbiol.">
        <title>Complete genome sequence of Corynebacterium casei LMG S-19264T (=DSM 44701T), isolated from a smear-ripened cheese.</title>
        <authorList>
            <consortium name="US DOE Joint Genome Institute (JGI-PGF)"/>
            <person name="Walter F."/>
            <person name="Albersmeier A."/>
            <person name="Kalinowski J."/>
            <person name="Ruckert C."/>
        </authorList>
    </citation>
    <scope>NUCLEOTIDE SEQUENCE</scope>
    <source>
        <strain evidence="9">KCTC 32296</strain>
    </source>
</reference>